<sequence>MTQLDRLRSEIPLPELADLRAEERRLLEEIAGPARSHPARRTGRWARPRIGLRPRLLIAGGLALAVATGIVVAGTERKVVRPVPPIASQPVAAVSVLVHASDNAARHPELHPRPGQYLVYESRTMNPVESNTASGHSRYLARGKRTVWYPVAGTSVDGFIAGETLPSKPYPGWPLPPEAKQPPARTGPEKLADFDQRAGFLRTDYAYLSRLPADTAGMRRHLFTRLEHSTNPYTEAWSRVAGMLREAYLPAAQRAALFRAAATIPGVVSVPVSTDAAGRKGVAAALVVRELGIREEYIFDPKTYQYLGERSVVIDAARAKAPVGSVLTSSALLRVSVADSAPPVRPR</sequence>
<organism evidence="2 3">
    <name type="scientific">Actinomadura alba</name>
    <dbReference type="NCBI Taxonomy" id="406431"/>
    <lineage>
        <taxon>Bacteria</taxon>
        <taxon>Bacillati</taxon>
        <taxon>Actinomycetota</taxon>
        <taxon>Actinomycetes</taxon>
        <taxon>Streptosporangiales</taxon>
        <taxon>Thermomonosporaceae</taxon>
        <taxon>Actinomadura</taxon>
    </lineage>
</organism>
<reference evidence="2 3" key="1">
    <citation type="submission" date="2020-06" db="EMBL/GenBank/DDBJ databases">
        <title>Actinomadura xiongansis sp. nov., isolated from soil of Baiyangdian.</title>
        <authorList>
            <person name="Zhang X."/>
        </authorList>
    </citation>
    <scope>NUCLEOTIDE SEQUENCE [LARGE SCALE GENOMIC DNA]</scope>
    <source>
        <strain evidence="2 3">HBUM206468</strain>
    </source>
</reference>
<keyword evidence="1" id="KW-0812">Transmembrane</keyword>
<evidence type="ECO:0000256" key="1">
    <source>
        <dbReference type="SAM" id="Phobius"/>
    </source>
</evidence>
<accession>A0ABR7LVF3</accession>
<keyword evidence="1" id="KW-1133">Transmembrane helix</keyword>
<keyword evidence="3" id="KW-1185">Reference proteome</keyword>
<name>A0ABR7LVF3_9ACTN</name>
<dbReference type="NCBIfam" id="NF038083">
    <property type="entry name" value="CU044_5270_fam"/>
    <property type="match status" value="1"/>
</dbReference>
<dbReference type="EMBL" id="JABVEC010000019">
    <property type="protein sequence ID" value="MBC6468554.1"/>
    <property type="molecule type" value="Genomic_DNA"/>
</dbReference>
<evidence type="ECO:0000313" key="2">
    <source>
        <dbReference type="EMBL" id="MBC6468554.1"/>
    </source>
</evidence>
<dbReference type="Proteomes" id="UP000805614">
    <property type="component" value="Unassembled WGS sequence"/>
</dbReference>
<dbReference type="InterPro" id="IPR047789">
    <property type="entry name" value="CU044_5270-like"/>
</dbReference>
<proteinExistence type="predicted"/>
<protein>
    <submittedName>
        <fullName evidence="2">CU044_5270 family protein</fullName>
    </submittedName>
</protein>
<comment type="caution">
    <text evidence="2">The sequence shown here is derived from an EMBL/GenBank/DDBJ whole genome shotgun (WGS) entry which is preliminary data.</text>
</comment>
<keyword evidence="1" id="KW-0472">Membrane</keyword>
<evidence type="ECO:0000313" key="3">
    <source>
        <dbReference type="Proteomes" id="UP000805614"/>
    </source>
</evidence>
<feature type="transmembrane region" description="Helical" evidence="1">
    <location>
        <begin position="56"/>
        <end position="75"/>
    </location>
</feature>
<gene>
    <name evidence="2" type="ORF">HKK74_24100</name>
</gene>